<dbReference type="EMBL" id="MU856912">
    <property type="protein sequence ID" value="KAK4154443.1"/>
    <property type="molecule type" value="Genomic_DNA"/>
</dbReference>
<evidence type="ECO:0000259" key="7">
    <source>
        <dbReference type="Pfam" id="PF00107"/>
    </source>
</evidence>
<dbReference type="InterPro" id="IPR036291">
    <property type="entry name" value="NAD(P)-bd_dom_sf"/>
</dbReference>
<dbReference type="Proteomes" id="UP001302745">
    <property type="component" value="Unassembled WGS sequence"/>
</dbReference>
<evidence type="ECO:0000256" key="1">
    <source>
        <dbReference type="ARBA" id="ARBA00001947"/>
    </source>
</evidence>
<keyword evidence="10" id="KW-1185">Reference proteome</keyword>
<dbReference type="AlphaFoldDB" id="A0AAN6VMQ7"/>
<dbReference type="InterPro" id="IPR011032">
    <property type="entry name" value="GroES-like_sf"/>
</dbReference>
<evidence type="ECO:0000256" key="3">
    <source>
        <dbReference type="ARBA" id="ARBA00022723"/>
    </source>
</evidence>
<evidence type="ECO:0000256" key="6">
    <source>
        <dbReference type="RuleBase" id="RU361277"/>
    </source>
</evidence>
<dbReference type="PROSITE" id="PS00059">
    <property type="entry name" value="ADH_ZINC"/>
    <property type="match status" value="1"/>
</dbReference>
<dbReference type="InterPro" id="IPR013154">
    <property type="entry name" value="ADH-like_N"/>
</dbReference>
<keyword evidence="4 6" id="KW-0862">Zinc</keyword>
<feature type="domain" description="Alcohol dehydrogenase-like N-terminal" evidence="8">
    <location>
        <begin position="17"/>
        <end position="122"/>
    </location>
</feature>
<accession>A0AAN6VMQ7</accession>
<evidence type="ECO:0000256" key="4">
    <source>
        <dbReference type="ARBA" id="ARBA00022833"/>
    </source>
</evidence>
<dbReference type="Gene3D" id="3.90.180.10">
    <property type="entry name" value="Medium-chain alcohol dehydrogenases, catalytic domain"/>
    <property type="match status" value="2"/>
</dbReference>
<dbReference type="PANTHER" id="PTHR42940">
    <property type="entry name" value="ALCOHOL DEHYDROGENASE 1-RELATED"/>
    <property type="match status" value="1"/>
</dbReference>
<protein>
    <recommendedName>
        <fullName evidence="11">Alcohol dehydrogenase</fullName>
    </recommendedName>
</protein>
<keyword evidence="5" id="KW-0560">Oxidoreductase</keyword>
<evidence type="ECO:0000256" key="5">
    <source>
        <dbReference type="ARBA" id="ARBA00023002"/>
    </source>
</evidence>
<dbReference type="Pfam" id="PF00107">
    <property type="entry name" value="ADH_zinc_N"/>
    <property type="match status" value="1"/>
</dbReference>
<name>A0AAN6VMQ7_9PEZI</name>
<dbReference type="PANTHER" id="PTHR42940:SF7">
    <property type="entry name" value="ALCOHOL DEHYDROGENASE-LIKE N-TERMINAL DOMAIN-CONTAINING PROTEIN"/>
    <property type="match status" value="1"/>
</dbReference>
<feature type="domain" description="Alcohol dehydrogenase-like C-terminal" evidence="7">
    <location>
        <begin position="144"/>
        <end position="257"/>
    </location>
</feature>
<dbReference type="GO" id="GO:0004022">
    <property type="term" value="F:alcohol dehydrogenase (NAD+) activity"/>
    <property type="evidence" value="ECO:0007669"/>
    <property type="project" value="TreeGrafter"/>
</dbReference>
<comment type="cofactor">
    <cofactor evidence="1 6">
        <name>Zn(2+)</name>
        <dbReference type="ChEBI" id="CHEBI:29105"/>
    </cofactor>
</comment>
<comment type="caution">
    <text evidence="9">The sequence shown here is derived from an EMBL/GenBank/DDBJ whole genome shotgun (WGS) entry which is preliminary data.</text>
</comment>
<evidence type="ECO:0000256" key="2">
    <source>
        <dbReference type="ARBA" id="ARBA00008072"/>
    </source>
</evidence>
<sequence length="296" mass="31701">MRLKKLKYRGIPDWPLDNEVLVKVEACGVCHSDNVVQNNAFGIGFPLTPGHEVIGRVAAVGEGVEAWKVGDRIGAGWHGGHDACKSGLFQMCDNEAINGVTKNGGYAEYVLIRSEAAVKVPDDIDAAKCHALALRWLAVQGLGGLGHLAVQYADKFGYRVVAISRGADKEQFASQLGAHEHIDTSKVDAGAALIVTTNPNAEQIPGLLNGLAPMGKLLVSSLPGEVTFNANLMTQKGLSIHAWPAGHSTDIEETVKFSQLQDVDCMIQKFPLGKVNEAYDAMLNGSVRFRAVISFE</sequence>
<reference evidence="9" key="1">
    <citation type="journal article" date="2023" name="Mol. Phylogenet. Evol.">
        <title>Genome-scale phylogeny and comparative genomics of the fungal order Sordariales.</title>
        <authorList>
            <person name="Hensen N."/>
            <person name="Bonometti L."/>
            <person name="Westerberg I."/>
            <person name="Brannstrom I.O."/>
            <person name="Guillou S."/>
            <person name="Cros-Aarteil S."/>
            <person name="Calhoun S."/>
            <person name="Haridas S."/>
            <person name="Kuo A."/>
            <person name="Mondo S."/>
            <person name="Pangilinan J."/>
            <person name="Riley R."/>
            <person name="LaButti K."/>
            <person name="Andreopoulos B."/>
            <person name="Lipzen A."/>
            <person name="Chen C."/>
            <person name="Yan M."/>
            <person name="Daum C."/>
            <person name="Ng V."/>
            <person name="Clum A."/>
            <person name="Steindorff A."/>
            <person name="Ohm R.A."/>
            <person name="Martin F."/>
            <person name="Silar P."/>
            <person name="Natvig D.O."/>
            <person name="Lalanne C."/>
            <person name="Gautier V."/>
            <person name="Ament-Velasquez S.L."/>
            <person name="Kruys A."/>
            <person name="Hutchinson M.I."/>
            <person name="Powell A.J."/>
            <person name="Barry K."/>
            <person name="Miller A.N."/>
            <person name="Grigoriev I.V."/>
            <person name="Debuchy R."/>
            <person name="Gladieux P."/>
            <person name="Hiltunen Thoren M."/>
            <person name="Johannesson H."/>
        </authorList>
    </citation>
    <scope>NUCLEOTIDE SEQUENCE</scope>
    <source>
        <strain evidence="9">CBS 538.74</strain>
    </source>
</reference>
<dbReference type="GO" id="GO:0008270">
    <property type="term" value="F:zinc ion binding"/>
    <property type="evidence" value="ECO:0007669"/>
    <property type="project" value="InterPro"/>
</dbReference>
<dbReference type="InterPro" id="IPR002328">
    <property type="entry name" value="ADH_Zn_CS"/>
</dbReference>
<organism evidence="9 10">
    <name type="scientific">Chaetomidium leptoderma</name>
    <dbReference type="NCBI Taxonomy" id="669021"/>
    <lineage>
        <taxon>Eukaryota</taxon>
        <taxon>Fungi</taxon>
        <taxon>Dikarya</taxon>
        <taxon>Ascomycota</taxon>
        <taxon>Pezizomycotina</taxon>
        <taxon>Sordariomycetes</taxon>
        <taxon>Sordariomycetidae</taxon>
        <taxon>Sordariales</taxon>
        <taxon>Chaetomiaceae</taxon>
        <taxon>Chaetomidium</taxon>
    </lineage>
</organism>
<dbReference type="SUPFAM" id="SSF51735">
    <property type="entry name" value="NAD(P)-binding Rossmann-fold domains"/>
    <property type="match status" value="1"/>
</dbReference>
<dbReference type="SUPFAM" id="SSF50129">
    <property type="entry name" value="GroES-like"/>
    <property type="match status" value="1"/>
</dbReference>
<reference evidence="9" key="2">
    <citation type="submission" date="2023-05" db="EMBL/GenBank/DDBJ databases">
        <authorList>
            <consortium name="Lawrence Berkeley National Laboratory"/>
            <person name="Steindorff A."/>
            <person name="Hensen N."/>
            <person name="Bonometti L."/>
            <person name="Westerberg I."/>
            <person name="Brannstrom I.O."/>
            <person name="Guillou S."/>
            <person name="Cros-Aarteil S."/>
            <person name="Calhoun S."/>
            <person name="Haridas S."/>
            <person name="Kuo A."/>
            <person name="Mondo S."/>
            <person name="Pangilinan J."/>
            <person name="Riley R."/>
            <person name="Labutti K."/>
            <person name="Andreopoulos B."/>
            <person name="Lipzen A."/>
            <person name="Chen C."/>
            <person name="Yanf M."/>
            <person name="Daum C."/>
            <person name="Ng V."/>
            <person name="Clum A."/>
            <person name="Ohm R."/>
            <person name="Martin F."/>
            <person name="Silar P."/>
            <person name="Natvig D."/>
            <person name="Lalanne C."/>
            <person name="Gautier V."/>
            <person name="Ament-Velasquez S.L."/>
            <person name="Kruys A."/>
            <person name="Hutchinson M.I."/>
            <person name="Powell A.J."/>
            <person name="Barry K."/>
            <person name="Miller A.N."/>
            <person name="Grigoriev I.V."/>
            <person name="Debuchy R."/>
            <person name="Gladieux P."/>
            <person name="Thoren M.H."/>
            <person name="Johannesson H."/>
        </authorList>
    </citation>
    <scope>NUCLEOTIDE SEQUENCE</scope>
    <source>
        <strain evidence="9">CBS 538.74</strain>
    </source>
</reference>
<dbReference type="GO" id="GO:0005737">
    <property type="term" value="C:cytoplasm"/>
    <property type="evidence" value="ECO:0007669"/>
    <property type="project" value="TreeGrafter"/>
</dbReference>
<comment type="similarity">
    <text evidence="2 6">Belongs to the zinc-containing alcohol dehydrogenase family.</text>
</comment>
<proteinExistence type="inferred from homology"/>
<evidence type="ECO:0000313" key="10">
    <source>
        <dbReference type="Proteomes" id="UP001302745"/>
    </source>
</evidence>
<evidence type="ECO:0000313" key="9">
    <source>
        <dbReference type="EMBL" id="KAK4154443.1"/>
    </source>
</evidence>
<evidence type="ECO:0008006" key="11">
    <source>
        <dbReference type="Google" id="ProtNLM"/>
    </source>
</evidence>
<evidence type="ECO:0000259" key="8">
    <source>
        <dbReference type="Pfam" id="PF08240"/>
    </source>
</evidence>
<dbReference type="Pfam" id="PF08240">
    <property type="entry name" value="ADH_N"/>
    <property type="match status" value="1"/>
</dbReference>
<keyword evidence="3 6" id="KW-0479">Metal-binding</keyword>
<dbReference type="Gene3D" id="3.40.50.720">
    <property type="entry name" value="NAD(P)-binding Rossmann-like Domain"/>
    <property type="match status" value="1"/>
</dbReference>
<gene>
    <name evidence="9" type="ORF">C8A00DRAFT_42800</name>
</gene>
<dbReference type="InterPro" id="IPR013149">
    <property type="entry name" value="ADH-like_C"/>
</dbReference>